<evidence type="ECO:0000259" key="6">
    <source>
        <dbReference type="Pfam" id="PF01094"/>
    </source>
</evidence>
<reference evidence="7 8" key="1">
    <citation type="journal article" date="2019" name="Commun. Biol.">
        <title>The bagworm genome reveals a unique fibroin gene that provides high tensile strength.</title>
        <authorList>
            <person name="Kono N."/>
            <person name="Nakamura H."/>
            <person name="Ohtoshi R."/>
            <person name="Tomita M."/>
            <person name="Numata K."/>
            <person name="Arakawa K."/>
        </authorList>
    </citation>
    <scope>NUCLEOTIDE SEQUENCE [LARGE SCALE GENOMIC DNA]</scope>
</reference>
<evidence type="ECO:0000313" key="7">
    <source>
        <dbReference type="EMBL" id="GBP60664.1"/>
    </source>
</evidence>
<dbReference type="FunFam" id="3.40.50.2300:FF:000025">
    <property type="entry name" value="glutamate receptor ionotropic, NMDA 1 isoform X1"/>
    <property type="match status" value="1"/>
</dbReference>
<name>A0A4C1XE15_EUMVA</name>
<evidence type="ECO:0000313" key="8">
    <source>
        <dbReference type="Proteomes" id="UP000299102"/>
    </source>
</evidence>
<feature type="domain" description="Receptor ligand binding region" evidence="6">
    <location>
        <begin position="50"/>
        <end position="233"/>
    </location>
</feature>
<keyword evidence="2" id="KW-0812">Transmembrane</keyword>
<dbReference type="OrthoDB" id="5984008at2759"/>
<evidence type="ECO:0000256" key="2">
    <source>
        <dbReference type="ARBA" id="ARBA00022692"/>
    </source>
</evidence>
<keyword evidence="7" id="KW-0675">Receptor</keyword>
<proteinExistence type="predicted"/>
<organism evidence="7 8">
    <name type="scientific">Eumeta variegata</name>
    <name type="common">Bagworm moth</name>
    <name type="synonym">Eumeta japonica</name>
    <dbReference type="NCBI Taxonomy" id="151549"/>
    <lineage>
        <taxon>Eukaryota</taxon>
        <taxon>Metazoa</taxon>
        <taxon>Ecdysozoa</taxon>
        <taxon>Arthropoda</taxon>
        <taxon>Hexapoda</taxon>
        <taxon>Insecta</taxon>
        <taxon>Pterygota</taxon>
        <taxon>Neoptera</taxon>
        <taxon>Endopterygota</taxon>
        <taxon>Lepidoptera</taxon>
        <taxon>Glossata</taxon>
        <taxon>Ditrysia</taxon>
        <taxon>Tineoidea</taxon>
        <taxon>Psychidae</taxon>
        <taxon>Oiketicinae</taxon>
        <taxon>Eumeta</taxon>
    </lineage>
</organism>
<dbReference type="EMBL" id="BGZK01000793">
    <property type="protein sequence ID" value="GBP60664.1"/>
    <property type="molecule type" value="Genomic_DNA"/>
</dbReference>
<feature type="chain" id="PRO_5020028817" evidence="5">
    <location>
        <begin position="19"/>
        <end position="280"/>
    </location>
</feature>
<dbReference type="GO" id="GO:0016020">
    <property type="term" value="C:membrane"/>
    <property type="evidence" value="ECO:0007669"/>
    <property type="project" value="UniProtKB-SubCell"/>
</dbReference>
<dbReference type="STRING" id="151549.A0A4C1XE15"/>
<comment type="subcellular location">
    <subcellularLocation>
        <location evidence="1">Membrane</location>
    </subcellularLocation>
</comment>
<dbReference type="AlphaFoldDB" id="A0A4C1XE15"/>
<evidence type="ECO:0000256" key="5">
    <source>
        <dbReference type="SAM" id="SignalP"/>
    </source>
</evidence>
<evidence type="ECO:0000256" key="4">
    <source>
        <dbReference type="ARBA" id="ARBA00023136"/>
    </source>
</evidence>
<protein>
    <submittedName>
        <fullName evidence="7">Glutamate receptor subunit 1</fullName>
    </submittedName>
</protein>
<keyword evidence="8" id="KW-1185">Reference proteome</keyword>
<comment type="caution">
    <text evidence="7">The sequence shown here is derived from an EMBL/GenBank/DDBJ whole genome shotgun (WGS) entry which is preliminary data.</text>
</comment>
<dbReference type="Pfam" id="PF01094">
    <property type="entry name" value="ANF_receptor"/>
    <property type="match status" value="1"/>
</dbReference>
<evidence type="ECO:0000256" key="3">
    <source>
        <dbReference type="ARBA" id="ARBA00022989"/>
    </source>
</evidence>
<dbReference type="SUPFAM" id="SSF53822">
    <property type="entry name" value="Periplasmic binding protein-like I"/>
    <property type="match status" value="1"/>
</dbReference>
<accession>A0A4C1XE15</accession>
<keyword evidence="4" id="KW-0472">Membrane</keyword>
<evidence type="ECO:0000256" key="1">
    <source>
        <dbReference type="ARBA" id="ARBA00004370"/>
    </source>
</evidence>
<sequence>MRWQMVILVTACVHHVYADSSEKRRFSNPTYYNVGGVLSSNESIAFFKDAISKLNFKDMPRGITYHAYNILMDPNPIKTALNVCKDLIAHRVYAVIVSHPLTGDLSPAAVSYTSGFYHIPVIGISSRDSAFSDKNIHVSFLRTVPPYSHQADVWVDVLKHFNYMKVIFIHSSDTDGRAILGRFQTTSQNINEDVERKVVVEQVIEFEPGLDSFSDRLMDVRAAQARVFLMYARDGISDGGRSGPRQLLEGNRISDGSGPPELVTHWAKRQRTLLLDVCVI</sequence>
<feature type="signal peptide" evidence="5">
    <location>
        <begin position="1"/>
        <end position="18"/>
    </location>
</feature>
<keyword evidence="5" id="KW-0732">Signal</keyword>
<dbReference type="InterPro" id="IPR028082">
    <property type="entry name" value="Peripla_BP_I"/>
</dbReference>
<dbReference type="Proteomes" id="UP000299102">
    <property type="component" value="Unassembled WGS sequence"/>
</dbReference>
<keyword evidence="3" id="KW-1133">Transmembrane helix</keyword>
<dbReference type="InterPro" id="IPR001828">
    <property type="entry name" value="ANF_lig-bd_rcpt"/>
</dbReference>
<gene>
    <name evidence="7" type="primary">Nmdar1</name>
    <name evidence="7" type="ORF">EVAR_55734_1</name>
</gene>
<dbReference type="Gene3D" id="3.40.50.2300">
    <property type="match status" value="1"/>
</dbReference>